<gene>
    <name evidence="1" type="ORF">IFM89_001916</name>
</gene>
<organism evidence="1 2">
    <name type="scientific">Coptis chinensis</name>
    <dbReference type="NCBI Taxonomy" id="261450"/>
    <lineage>
        <taxon>Eukaryota</taxon>
        <taxon>Viridiplantae</taxon>
        <taxon>Streptophyta</taxon>
        <taxon>Embryophyta</taxon>
        <taxon>Tracheophyta</taxon>
        <taxon>Spermatophyta</taxon>
        <taxon>Magnoliopsida</taxon>
        <taxon>Ranunculales</taxon>
        <taxon>Ranunculaceae</taxon>
        <taxon>Coptidoideae</taxon>
        <taxon>Coptis</taxon>
    </lineage>
</organism>
<dbReference type="InterPro" id="IPR036047">
    <property type="entry name" value="F-box-like_dom_sf"/>
</dbReference>
<name>A0A835IGH3_9MAGN</name>
<dbReference type="EMBL" id="JADFTS010000002">
    <property type="protein sequence ID" value="KAF9618515.1"/>
    <property type="molecule type" value="Genomic_DNA"/>
</dbReference>
<dbReference type="SUPFAM" id="SSF81383">
    <property type="entry name" value="F-box domain"/>
    <property type="match status" value="1"/>
</dbReference>
<dbReference type="AlphaFoldDB" id="A0A835IGH3"/>
<sequence>MAATDASIVVKKKQRLRGGLGRHNYFKSLPEEISLEILHRLTAEDLSSCKCPNTANTTIIESRKELKMPFLKLKKWGTEEQVVDENDKGGRVMFKSIM</sequence>
<keyword evidence="2" id="KW-1185">Reference proteome</keyword>
<reference evidence="1 2" key="1">
    <citation type="submission" date="2020-10" db="EMBL/GenBank/DDBJ databases">
        <title>The Coptis chinensis genome and diversification of protoberbering-type alkaloids.</title>
        <authorList>
            <person name="Wang B."/>
            <person name="Shu S."/>
            <person name="Song C."/>
            <person name="Liu Y."/>
        </authorList>
    </citation>
    <scope>NUCLEOTIDE SEQUENCE [LARGE SCALE GENOMIC DNA]</scope>
    <source>
        <strain evidence="1">HL-2020</strain>
        <tissue evidence="1">Leaf</tissue>
    </source>
</reference>
<accession>A0A835IGH3</accession>
<dbReference type="Proteomes" id="UP000631114">
    <property type="component" value="Unassembled WGS sequence"/>
</dbReference>
<proteinExistence type="predicted"/>
<evidence type="ECO:0000313" key="1">
    <source>
        <dbReference type="EMBL" id="KAF9618515.1"/>
    </source>
</evidence>
<protein>
    <recommendedName>
        <fullName evidence="3">F-box domain-containing protein</fullName>
    </recommendedName>
</protein>
<comment type="caution">
    <text evidence="1">The sequence shown here is derived from an EMBL/GenBank/DDBJ whole genome shotgun (WGS) entry which is preliminary data.</text>
</comment>
<evidence type="ECO:0000313" key="2">
    <source>
        <dbReference type="Proteomes" id="UP000631114"/>
    </source>
</evidence>
<evidence type="ECO:0008006" key="3">
    <source>
        <dbReference type="Google" id="ProtNLM"/>
    </source>
</evidence>